<accession>A0A0F9D3S5</accession>
<dbReference type="EMBL" id="LAZR01043579">
    <property type="protein sequence ID" value="KKL06743.1"/>
    <property type="molecule type" value="Genomic_DNA"/>
</dbReference>
<sequence length="35" mass="4050">DTKAAVLAYRHLMRDARMVIAESKETNKNGNFNKR</sequence>
<evidence type="ECO:0000313" key="1">
    <source>
        <dbReference type="EMBL" id="KKL06743.1"/>
    </source>
</evidence>
<proteinExistence type="predicted"/>
<comment type="caution">
    <text evidence="1">The sequence shown here is derived from an EMBL/GenBank/DDBJ whole genome shotgun (WGS) entry which is preliminary data.</text>
</comment>
<feature type="non-terminal residue" evidence="1">
    <location>
        <position position="1"/>
    </location>
</feature>
<dbReference type="AlphaFoldDB" id="A0A0F9D3S5"/>
<name>A0A0F9D3S5_9ZZZZ</name>
<gene>
    <name evidence="1" type="ORF">LCGC14_2592990</name>
</gene>
<protein>
    <submittedName>
        <fullName evidence="1">Uncharacterized protein</fullName>
    </submittedName>
</protein>
<organism evidence="1">
    <name type="scientific">marine sediment metagenome</name>
    <dbReference type="NCBI Taxonomy" id="412755"/>
    <lineage>
        <taxon>unclassified sequences</taxon>
        <taxon>metagenomes</taxon>
        <taxon>ecological metagenomes</taxon>
    </lineage>
</organism>
<reference evidence="1" key="1">
    <citation type="journal article" date="2015" name="Nature">
        <title>Complex archaea that bridge the gap between prokaryotes and eukaryotes.</title>
        <authorList>
            <person name="Spang A."/>
            <person name="Saw J.H."/>
            <person name="Jorgensen S.L."/>
            <person name="Zaremba-Niedzwiedzka K."/>
            <person name="Martijn J."/>
            <person name="Lind A.E."/>
            <person name="van Eijk R."/>
            <person name="Schleper C."/>
            <person name="Guy L."/>
            <person name="Ettema T.J."/>
        </authorList>
    </citation>
    <scope>NUCLEOTIDE SEQUENCE</scope>
</reference>